<evidence type="ECO:0000256" key="1">
    <source>
        <dbReference type="SAM" id="Phobius"/>
    </source>
</evidence>
<dbReference type="Proteomes" id="UP000437065">
    <property type="component" value="Unassembled WGS sequence"/>
</dbReference>
<evidence type="ECO:0000259" key="2">
    <source>
        <dbReference type="Pfam" id="PF09851"/>
    </source>
</evidence>
<accession>A0A6B0SWY9</accession>
<keyword evidence="1" id="KW-0812">Transmembrane</keyword>
<proteinExistence type="predicted"/>
<dbReference type="AlphaFoldDB" id="A0A6B0SWY9"/>
<keyword evidence="1" id="KW-1133">Transmembrane helix</keyword>
<organism evidence="3 4">
    <name type="scientific">Halobaculum saliterrae</name>
    <dbReference type="NCBI Taxonomy" id="2073113"/>
    <lineage>
        <taxon>Archaea</taxon>
        <taxon>Methanobacteriati</taxon>
        <taxon>Methanobacteriota</taxon>
        <taxon>Stenosarchaea group</taxon>
        <taxon>Halobacteria</taxon>
        <taxon>Halobacteriales</taxon>
        <taxon>Haloferacaceae</taxon>
        <taxon>Halobaculum</taxon>
    </lineage>
</organism>
<dbReference type="EMBL" id="WUUS01000002">
    <property type="protein sequence ID" value="MXR40470.1"/>
    <property type="molecule type" value="Genomic_DNA"/>
</dbReference>
<feature type="domain" description="SHOCT" evidence="2">
    <location>
        <begin position="46"/>
        <end position="72"/>
    </location>
</feature>
<reference evidence="3 4" key="1">
    <citation type="submission" date="2019-12" db="EMBL/GenBank/DDBJ databases">
        <title>Isolation and characterization of three novel carbon monoxide-oxidizing members of Halobacteria from salione crusts and soils.</title>
        <authorList>
            <person name="Myers M.R."/>
            <person name="King G.M."/>
        </authorList>
    </citation>
    <scope>NUCLEOTIDE SEQUENCE [LARGE SCALE GENOMIC DNA]</scope>
    <source>
        <strain evidence="3 4">WSA2</strain>
    </source>
</reference>
<feature type="transmembrane region" description="Helical" evidence="1">
    <location>
        <begin position="12"/>
        <end position="31"/>
    </location>
</feature>
<evidence type="ECO:0000313" key="3">
    <source>
        <dbReference type="EMBL" id="MXR40470.1"/>
    </source>
</evidence>
<dbReference type="Pfam" id="PF09851">
    <property type="entry name" value="SHOCT"/>
    <property type="match status" value="1"/>
</dbReference>
<dbReference type="InterPro" id="IPR018649">
    <property type="entry name" value="SHOCT"/>
</dbReference>
<dbReference type="OrthoDB" id="384190at2157"/>
<gene>
    <name evidence="3" type="ORF">GRX01_03775</name>
</gene>
<protein>
    <recommendedName>
        <fullName evidence="2">SHOCT domain-containing protein</fullName>
    </recommendedName>
</protein>
<comment type="caution">
    <text evidence="3">The sequence shown here is derived from an EMBL/GenBank/DDBJ whole genome shotgun (WGS) entry which is preliminary data.</text>
</comment>
<sequence>MSGGMGGFGWWPLLWSLILLSVLLIVGYGIYTHGRPPANEQTHTDTALSTLRSRYARGEISEEEFEERRRRLEE</sequence>
<keyword evidence="4" id="KW-1185">Reference proteome</keyword>
<name>A0A6B0SWY9_9EURY</name>
<evidence type="ECO:0000313" key="4">
    <source>
        <dbReference type="Proteomes" id="UP000437065"/>
    </source>
</evidence>
<keyword evidence="1" id="KW-0472">Membrane</keyword>